<dbReference type="InterPro" id="IPR036274">
    <property type="entry name" value="HR1_rpt_sf"/>
</dbReference>
<dbReference type="PANTHER" id="PTHR23031:SF6">
    <property type="entry name" value="RHOPHILIN-1"/>
    <property type="match status" value="1"/>
</dbReference>
<feature type="domain" description="PDZ" evidence="5">
    <location>
        <begin position="523"/>
        <end position="590"/>
    </location>
</feature>
<dbReference type="Gene3D" id="1.10.287.160">
    <property type="entry name" value="HR1 repeat"/>
    <property type="match status" value="1"/>
</dbReference>
<feature type="compositionally biased region" description="Basic and acidic residues" evidence="4">
    <location>
        <begin position="15"/>
        <end position="30"/>
    </location>
</feature>
<dbReference type="SMART" id="SM00742">
    <property type="entry name" value="Hr1"/>
    <property type="match status" value="1"/>
</dbReference>
<dbReference type="RefSeq" id="XP_027259662.1">
    <property type="nucleotide sequence ID" value="XM_027403861.2"/>
</dbReference>
<dbReference type="GeneID" id="100757247"/>
<dbReference type="InterPro" id="IPR047138">
    <property type="entry name" value="RHPN1_2"/>
</dbReference>
<dbReference type="SUPFAM" id="SSF50156">
    <property type="entry name" value="PDZ domain-like"/>
    <property type="match status" value="1"/>
</dbReference>
<reference evidence="8" key="2">
    <citation type="journal article" date="2020" name="Biotechnol. Bioeng.">
        <title>Chromosome-scale scaffolds for the Chinese hamster reference genome assembly to facilitate the study of the CHO epigenome.</title>
        <authorList>
            <person name="Hilliard W."/>
            <person name="MacDonald M."/>
            <person name="Lee K.H."/>
        </authorList>
    </citation>
    <scope>NUCLEOTIDE SEQUENCE [LARGE SCALE GENOMIC DNA]</scope>
    <source>
        <strain evidence="8">17A/GY</strain>
    </source>
</reference>
<dbReference type="PANTHER" id="PTHR23031">
    <property type="entry name" value="RHOPHILIN"/>
    <property type="match status" value="1"/>
</dbReference>
<sequence>MILEERPDGPGAGEDSNRLQDDSSIRKDCDSMLPEQPCQLQNQRARLHQQITKELRMRTGAENLYRATSNTWVRETVALELSFVNSNLQLLKEELAELSSSMDMDQPEGESVTIPMIPLGLKETKELDWATPLKELISEHFEEDGTSYETEIQELEDLRQATRTPSRDEVGLDLLAAYYSQLCFLDARFFSPARSPRLLFHWYDSLTGVPAQQQALAFEKGSVLFNIGALHTQIGARQDCSCTEGTIHATEAFQRAAGAFRLLRENFSHAPSLDMSTASLSMLEQLMVAQAQECIFKGLLLPASDTPDNCPAQLQLAQEAAQVAAEYRLVHRAMAQPPVQDYLPSSWTNLAHVKSEHFCALAHYHAAMALCEGSSADKGEVSRHIFQPSTTCEPQGPTASSIQKMPQHPEERRKLAKAHLKRAILGQEEALRLHTLCRVLRKVDLLQVVVTQALRCSLAKYSELEREDDFFEAVEAPNIQPKTHQAPEVKMPSLSQMKVTDLFHRLGPLSVFSTKNRWRLVGPVHMTRGEGGFGFTLRGDSPVLIAAVVPGGQAESAGLKEGDYIVSVNGRPCKWWKHVEVVAQLRGVGEGGVSLQVVSMLPSPEPRSTGPRRAALLWSQKECGFETAMPARARPWPILGWGRKTKQSKTGCHPDSCTNSNCVTCP</sequence>
<evidence type="ECO:0000259" key="7">
    <source>
        <dbReference type="PROSITE" id="PS51860"/>
    </source>
</evidence>
<dbReference type="SMART" id="SM01041">
    <property type="entry name" value="BRO1"/>
    <property type="match status" value="1"/>
</dbReference>
<dbReference type="PROSITE" id="PS51180">
    <property type="entry name" value="BRO1"/>
    <property type="match status" value="1"/>
</dbReference>
<feature type="region of interest" description="Disordered" evidence="4">
    <location>
        <begin position="1"/>
        <end position="31"/>
    </location>
</feature>
<evidence type="ECO:0000259" key="6">
    <source>
        <dbReference type="PROSITE" id="PS51180"/>
    </source>
</evidence>
<dbReference type="FunFam" id="1.25.40.280:FF:000003">
    <property type="entry name" value="RHPN1 isoform 1"/>
    <property type="match status" value="1"/>
</dbReference>
<accession>A0A9J7JIE0</accession>
<dbReference type="InterPro" id="IPR011072">
    <property type="entry name" value="HR1_rho-bd"/>
</dbReference>
<dbReference type="Gene3D" id="2.30.42.10">
    <property type="match status" value="1"/>
</dbReference>
<comment type="similarity">
    <text evidence="1">Belongs to the RHPN family.</text>
</comment>
<keyword evidence="2 3" id="KW-0175">Coiled coil</keyword>
<dbReference type="GO" id="GO:0003094">
    <property type="term" value="P:glomerular filtration"/>
    <property type="evidence" value="ECO:0007669"/>
    <property type="project" value="UniProtKB-ARBA"/>
</dbReference>
<dbReference type="CDD" id="cd11633">
    <property type="entry name" value="HR1_Rhophilin-1"/>
    <property type="match status" value="1"/>
</dbReference>
<proteinExistence type="inferred from homology"/>
<dbReference type="GO" id="GO:0051497">
    <property type="term" value="P:negative regulation of stress fiber assembly"/>
    <property type="evidence" value="ECO:0007669"/>
    <property type="project" value="TreeGrafter"/>
</dbReference>
<feature type="domain" description="BRO1" evidence="6">
    <location>
        <begin position="115"/>
        <end position="467"/>
    </location>
</feature>
<keyword evidence="8" id="KW-1185">Reference proteome</keyword>
<dbReference type="Pfam" id="PF02185">
    <property type="entry name" value="HR1"/>
    <property type="match status" value="1"/>
</dbReference>
<dbReference type="SUPFAM" id="SSF46585">
    <property type="entry name" value="HR1 repeat"/>
    <property type="match status" value="1"/>
</dbReference>
<evidence type="ECO:0000313" key="8">
    <source>
        <dbReference type="Proteomes" id="UP001108280"/>
    </source>
</evidence>
<evidence type="ECO:0000256" key="3">
    <source>
        <dbReference type="PROSITE-ProRule" id="PRU01207"/>
    </source>
</evidence>
<reference evidence="9" key="3">
    <citation type="submission" date="2025-08" db="UniProtKB">
        <authorList>
            <consortium name="RefSeq"/>
        </authorList>
    </citation>
    <scope>IDENTIFICATION</scope>
    <source>
        <strain evidence="9">17A/GY</strain>
        <tissue evidence="9">Liver</tissue>
    </source>
</reference>
<dbReference type="InterPro" id="IPR036034">
    <property type="entry name" value="PDZ_sf"/>
</dbReference>
<dbReference type="InterPro" id="IPR001478">
    <property type="entry name" value="PDZ"/>
</dbReference>
<name>A0A9J7JIE0_CRIGR</name>
<dbReference type="Pfam" id="PF03097">
    <property type="entry name" value="BRO1"/>
    <property type="match status" value="1"/>
</dbReference>
<dbReference type="OrthoDB" id="64867at2759"/>
<dbReference type="CDD" id="cd06712">
    <property type="entry name" value="PDZ_rhophilin-like"/>
    <property type="match status" value="1"/>
</dbReference>
<gene>
    <name evidence="9" type="primary">Rhpn1</name>
</gene>
<dbReference type="FunFam" id="2.30.42.10:FF:000160">
    <property type="entry name" value="RHPN1 isoform 1"/>
    <property type="match status" value="1"/>
</dbReference>
<dbReference type="CTD" id="114822"/>
<evidence type="ECO:0000256" key="1">
    <source>
        <dbReference type="ARBA" id="ARBA00010369"/>
    </source>
</evidence>
<dbReference type="PROSITE" id="PS50106">
    <property type="entry name" value="PDZ"/>
    <property type="match status" value="1"/>
</dbReference>
<dbReference type="SMART" id="SM00228">
    <property type="entry name" value="PDZ"/>
    <property type="match status" value="1"/>
</dbReference>
<organism evidence="8 9">
    <name type="scientific">Cricetulus griseus</name>
    <name type="common">Chinese hamster</name>
    <name type="synonym">Cricetulus barabensis griseus</name>
    <dbReference type="NCBI Taxonomy" id="10029"/>
    <lineage>
        <taxon>Eukaryota</taxon>
        <taxon>Metazoa</taxon>
        <taxon>Chordata</taxon>
        <taxon>Craniata</taxon>
        <taxon>Vertebrata</taxon>
        <taxon>Euteleostomi</taxon>
        <taxon>Mammalia</taxon>
        <taxon>Eutheria</taxon>
        <taxon>Euarchontoglires</taxon>
        <taxon>Glires</taxon>
        <taxon>Rodentia</taxon>
        <taxon>Myomorpha</taxon>
        <taxon>Muroidea</taxon>
        <taxon>Cricetidae</taxon>
        <taxon>Cricetinae</taxon>
        <taxon>Cricetulus</taxon>
    </lineage>
</organism>
<dbReference type="Proteomes" id="UP001108280">
    <property type="component" value="Chromosome 2"/>
</dbReference>
<feature type="region of interest" description="Disordered" evidence="4">
    <location>
        <begin position="388"/>
        <end position="412"/>
    </location>
</feature>
<dbReference type="AlphaFoldDB" id="A0A9J7JIE0"/>
<dbReference type="PROSITE" id="PS51860">
    <property type="entry name" value="REM_1"/>
    <property type="match status" value="1"/>
</dbReference>
<evidence type="ECO:0000259" key="5">
    <source>
        <dbReference type="PROSITE" id="PS50106"/>
    </source>
</evidence>
<dbReference type="Gene3D" id="1.25.40.280">
    <property type="entry name" value="alix/aip1 like domains"/>
    <property type="match status" value="1"/>
</dbReference>
<evidence type="ECO:0000256" key="4">
    <source>
        <dbReference type="SAM" id="MobiDB-lite"/>
    </source>
</evidence>
<dbReference type="InterPro" id="IPR004328">
    <property type="entry name" value="BRO1_dom"/>
</dbReference>
<dbReference type="GO" id="GO:0007165">
    <property type="term" value="P:signal transduction"/>
    <property type="evidence" value="ECO:0007669"/>
    <property type="project" value="InterPro"/>
</dbReference>
<feature type="compositionally biased region" description="Polar residues" evidence="4">
    <location>
        <begin position="388"/>
        <end position="404"/>
    </location>
</feature>
<dbReference type="KEGG" id="cge:100757247"/>
<protein>
    <submittedName>
        <fullName evidence="9">Rhophilin-1 isoform X1</fullName>
    </submittedName>
</protein>
<evidence type="ECO:0000256" key="2">
    <source>
        <dbReference type="ARBA" id="ARBA00023054"/>
    </source>
</evidence>
<dbReference type="Pfam" id="PF00595">
    <property type="entry name" value="PDZ"/>
    <property type="match status" value="1"/>
</dbReference>
<feature type="domain" description="REM-1" evidence="7">
    <location>
        <begin position="30"/>
        <end position="104"/>
    </location>
</feature>
<dbReference type="InterPro" id="IPR038499">
    <property type="entry name" value="BRO1_sf"/>
</dbReference>
<reference evidence="8" key="1">
    <citation type="journal article" date="2018" name="Biotechnol. Bioeng.">
        <title>A reference genome of the Chinese hamster based on a hybrid assembly strategy.</title>
        <authorList>
            <person name="Rupp O."/>
            <person name="MacDonald M.L."/>
            <person name="Li S."/>
            <person name="Dhiman H."/>
            <person name="Polson S."/>
            <person name="Griep S."/>
            <person name="Heffner K."/>
            <person name="Hernandez I."/>
            <person name="Brinkrolf K."/>
            <person name="Jadhav V."/>
            <person name="Samoudi M."/>
            <person name="Hao H."/>
            <person name="Kingham B."/>
            <person name="Goesmann A."/>
            <person name="Betenbaugh M.J."/>
            <person name="Lewis N.E."/>
            <person name="Borth N."/>
            <person name="Lee K.H."/>
        </authorList>
    </citation>
    <scope>NUCLEOTIDE SEQUENCE [LARGE SCALE GENOMIC DNA]</scope>
    <source>
        <strain evidence="8">17A/GY</strain>
    </source>
</reference>
<evidence type="ECO:0000313" key="9">
    <source>
        <dbReference type="RefSeq" id="XP_027259662.1"/>
    </source>
</evidence>